<proteinExistence type="predicted"/>
<comment type="caution">
    <text evidence="2">The sequence shown here is derived from an EMBL/GenBank/DDBJ whole genome shotgun (WGS) entry which is preliminary data.</text>
</comment>
<evidence type="ECO:0000313" key="2">
    <source>
        <dbReference type="EMBL" id="OJD15393.1"/>
    </source>
</evidence>
<dbReference type="AlphaFoldDB" id="A0A1J9PG54"/>
<evidence type="ECO:0008006" key="4">
    <source>
        <dbReference type="Google" id="ProtNLM"/>
    </source>
</evidence>
<keyword evidence="1" id="KW-1133">Transmembrane helix</keyword>
<reference evidence="2 3" key="1">
    <citation type="submission" date="2015-07" db="EMBL/GenBank/DDBJ databases">
        <title>Emmonsia species relationships and genome sequence.</title>
        <authorList>
            <consortium name="The Broad Institute Genomics Platform"/>
            <person name="Cuomo C.A."/>
            <person name="Munoz J.F."/>
            <person name="Imamovic A."/>
            <person name="Priest M.E."/>
            <person name="Young S."/>
            <person name="Clay O.K."/>
            <person name="McEwen J.G."/>
        </authorList>
    </citation>
    <scope>NUCLEOTIDE SEQUENCE [LARGE SCALE GENOMIC DNA]</scope>
    <source>
        <strain evidence="2 3">UAMH 9510</strain>
    </source>
</reference>
<accession>A0A1J9PG54</accession>
<gene>
    <name evidence="2" type="ORF">AJ78_04363</name>
</gene>
<dbReference type="EMBL" id="LGRN01000160">
    <property type="protein sequence ID" value="OJD15393.1"/>
    <property type="molecule type" value="Genomic_DNA"/>
</dbReference>
<keyword evidence="1" id="KW-0812">Transmembrane</keyword>
<dbReference type="InterPro" id="IPR011009">
    <property type="entry name" value="Kinase-like_dom_sf"/>
</dbReference>
<dbReference type="OrthoDB" id="4185642at2759"/>
<keyword evidence="3" id="KW-1185">Reference proteome</keyword>
<dbReference type="Proteomes" id="UP000182235">
    <property type="component" value="Unassembled WGS sequence"/>
</dbReference>
<evidence type="ECO:0000256" key="1">
    <source>
        <dbReference type="SAM" id="Phobius"/>
    </source>
</evidence>
<keyword evidence="1" id="KW-0472">Membrane</keyword>
<name>A0A1J9PG54_9EURO</name>
<sequence>MRSLYAVTITPDLESKRAILGIEAVHRARVAHNDPYPKNLLIVPGMTSNGTDDRVVWIDFDIAFNFGSMRVGGRLQYDESIEAANEKSLVESYGMMLVIIAFIFFVYLLTSIEEDDQKQSLPKNTKFY</sequence>
<feature type="transmembrane region" description="Helical" evidence="1">
    <location>
        <begin position="92"/>
        <end position="110"/>
    </location>
</feature>
<evidence type="ECO:0000313" key="3">
    <source>
        <dbReference type="Proteomes" id="UP000182235"/>
    </source>
</evidence>
<dbReference type="VEuPathDB" id="FungiDB:AJ78_04363"/>
<protein>
    <recommendedName>
        <fullName evidence="4">Protein kinase domain-containing protein</fullName>
    </recommendedName>
</protein>
<dbReference type="SUPFAM" id="SSF56112">
    <property type="entry name" value="Protein kinase-like (PK-like)"/>
    <property type="match status" value="1"/>
</dbReference>
<organism evidence="2 3">
    <name type="scientific">Emergomyces pasteurianus Ep9510</name>
    <dbReference type="NCBI Taxonomy" id="1447872"/>
    <lineage>
        <taxon>Eukaryota</taxon>
        <taxon>Fungi</taxon>
        <taxon>Dikarya</taxon>
        <taxon>Ascomycota</taxon>
        <taxon>Pezizomycotina</taxon>
        <taxon>Eurotiomycetes</taxon>
        <taxon>Eurotiomycetidae</taxon>
        <taxon>Onygenales</taxon>
        <taxon>Ajellomycetaceae</taxon>
        <taxon>Emergomyces</taxon>
    </lineage>
</organism>